<sequence length="112" mass="12961">MNNSIVLFLLLFSLGFYNVHAQSYRKDSLQFKIYTITTFKDSKVKDVVLDKVFCDYCSNSQLIALGQLGLKQSNKLIKKPKNRMVNGKNRLAIYLRISKKDFANFKQKDSVN</sequence>
<dbReference type="Proteomes" id="UP001501692">
    <property type="component" value="Unassembled WGS sequence"/>
</dbReference>
<accession>A0ABP9HNT2</accession>
<keyword evidence="2" id="KW-1185">Reference proteome</keyword>
<proteinExistence type="predicted"/>
<comment type="caution">
    <text evidence="1">The sequence shown here is derived from an EMBL/GenBank/DDBJ whole genome shotgun (WGS) entry which is preliminary data.</text>
</comment>
<evidence type="ECO:0000313" key="1">
    <source>
        <dbReference type="EMBL" id="GAA4974933.1"/>
    </source>
</evidence>
<organism evidence="1 2">
    <name type="scientific">Algibacter aquimarinus</name>
    <dbReference type="NCBI Taxonomy" id="1136748"/>
    <lineage>
        <taxon>Bacteria</taxon>
        <taxon>Pseudomonadati</taxon>
        <taxon>Bacteroidota</taxon>
        <taxon>Flavobacteriia</taxon>
        <taxon>Flavobacteriales</taxon>
        <taxon>Flavobacteriaceae</taxon>
        <taxon>Algibacter</taxon>
    </lineage>
</organism>
<dbReference type="EMBL" id="BAABJK010000009">
    <property type="protein sequence ID" value="GAA4974933.1"/>
    <property type="molecule type" value="Genomic_DNA"/>
</dbReference>
<name>A0ABP9HNT2_9FLAO</name>
<protein>
    <submittedName>
        <fullName evidence="1">Uncharacterized protein</fullName>
    </submittedName>
</protein>
<gene>
    <name evidence="1" type="ORF">GCM10023315_26960</name>
</gene>
<dbReference type="RefSeq" id="WP_345169823.1">
    <property type="nucleotide sequence ID" value="NZ_BAABJK010000009.1"/>
</dbReference>
<reference evidence="2" key="1">
    <citation type="journal article" date="2019" name="Int. J. Syst. Evol. Microbiol.">
        <title>The Global Catalogue of Microorganisms (GCM) 10K type strain sequencing project: providing services to taxonomists for standard genome sequencing and annotation.</title>
        <authorList>
            <consortium name="The Broad Institute Genomics Platform"/>
            <consortium name="The Broad Institute Genome Sequencing Center for Infectious Disease"/>
            <person name="Wu L."/>
            <person name="Ma J."/>
        </authorList>
    </citation>
    <scope>NUCLEOTIDE SEQUENCE [LARGE SCALE GENOMIC DNA]</scope>
    <source>
        <strain evidence="2">JCM 18287</strain>
    </source>
</reference>
<evidence type="ECO:0000313" key="2">
    <source>
        <dbReference type="Proteomes" id="UP001501692"/>
    </source>
</evidence>